<accession>A0A2I1HJL1</accession>
<dbReference type="OrthoDB" id="2415374at2759"/>
<name>A0A2I1HJL1_9GLOM</name>
<evidence type="ECO:0000256" key="1">
    <source>
        <dbReference type="SAM" id="MobiDB-lite"/>
    </source>
</evidence>
<comment type="caution">
    <text evidence="2">The sequence shown here is derived from an EMBL/GenBank/DDBJ whole genome shotgun (WGS) entry which is preliminary data.</text>
</comment>
<dbReference type="AlphaFoldDB" id="A0A2I1HJL1"/>
<sequence>MFESQFPQSLFPQFTEEELQEASKISHSSVNWTEYDKWVKAGEPFKEHDELISMNQKLENGSIQKKSAGTKQHNVIKIHKQENGISSNKSDGKVNQKVQKKNNKITSNAKAKTTTCNESKYCCKSSGSNPISNISNIYKSDTSGFTKRQYS</sequence>
<gene>
    <name evidence="2" type="ORF">RhiirA4_412313</name>
</gene>
<dbReference type="Proteomes" id="UP000234323">
    <property type="component" value="Unassembled WGS sequence"/>
</dbReference>
<dbReference type="VEuPathDB" id="FungiDB:RhiirFUN_008424"/>
<feature type="region of interest" description="Disordered" evidence="1">
    <location>
        <begin position="79"/>
        <end position="110"/>
    </location>
</feature>
<evidence type="ECO:0000313" key="2">
    <source>
        <dbReference type="EMBL" id="PKY59068.1"/>
    </source>
</evidence>
<dbReference type="VEuPathDB" id="FungiDB:FUN_017468"/>
<dbReference type="VEuPathDB" id="FungiDB:RhiirA1_464304"/>
<keyword evidence="3" id="KW-1185">Reference proteome</keyword>
<reference evidence="2 3" key="1">
    <citation type="submission" date="2015-10" db="EMBL/GenBank/DDBJ databases">
        <title>Genome analyses suggest a sexual origin of heterokaryosis in a supposedly ancient asexual fungus.</title>
        <authorList>
            <person name="Ropars J."/>
            <person name="Sedzielewska K."/>
            <person name="Noel J."/>
            <person name="Charron P."/>
            <person name="Farinelli L."/>
            <person name="Marton T."/>
            <person name="Kruger M."/>
            <person name="Pelin A."/>
            <person name="Brachmann A."/>
            <person name="Corradi N."/>
        </authorList>
    </citation>
    <scope>NUCLEOTIDE SEQUENCE [LARGE SCALE GENOMIC DNA]</scope>
    <source>
        <strain evidence="2 3">A4</strain>
    </source>
</reference>
<proteinExistence type="predicted"/>
<protein>
    <submittedName>
        <fullName evidence="2">Uncharacterized protein</fullName>
    </submittedName>
</protein>
<evidence type="ECO:0000313" key="3">
    <source>
        <dbReference type="Proteomes" id="UP000234323"/>
    </source>
</evidence>
<dbReference type="EMBL" id="LLXI01003345">
    <property type="protein sequence ID" value="PKY59068.1"/>
    <property type="molecule type" value="Genomic_DNA"/>
</dbReference>
<organism evidence="2 3">
    <name type="scientific">Rhizophagus irregularis</name>
    <dbReference type="NCBI Taxonomy" id="588596"/>
    <lineage>
        <taxon>Eukaryota</taxon>
        <taxon>Fungi</taxon>
        <taxon>Fungi incertae sedis</taxon>
        <taxon>Mucoromycota</taxon>
        <taxon>Glomeromycotina</taxon>
        <taxon>Glomeromycetes</taxon>
        <taxon>Glomerales</taxon>
        <taxon>Glomeraceae</taxon>
        <taxon>Rhizophagus</taxon>
    </lineage>
</organism>